<evidence type="ECO:0000313" key="1">
    <source>
        <dbReference type="EMBL" id="KAL3696486.1"/>
    </source>
</evidence>
<reference evidence="1 2" key="1">
    <citation type="submission" date="2024-09" db="EMBL/GenBank/DDBJ databases">
        <title>Chromosome-scale assembly of Riccia sorocarpa.</title>
        <authorList>
            <person name="Paukszto L."/>
        </authorList>
    </citation>
    <scope>NUCLEOTIDE SEQUENCE [LARGE SCALE GENOMIC DNA]</scope>
    <source>
        <strain evidence="1">LP-2024</strain>
        <tissue evidence="1">Aerial parts of the thallus</tissue>
    </source>
</reference>
<accession>A0ABD3HZU0</accession>
<comment type="caution">
    <text evidence="1">The sequence shown here is derived from an EMBL/GenBank/DDBJ whole genome shotgun (WGS) entry which is preliminary data.</text>
</comment>
<evidence type="ECO:0000313" key="2">
    <source>
        <dbReference type="Proteomes" id="UP001633002"/>
    </source>
</evidence>
<protein>
    <submittedName>
        <fullName evidence="1">Uncharacterized protein</fullName>
    </submittedName>
</protein>
<dbReference type="AlphaFoldDB" id="A0ABD3HZU0"/>
<sequence>MSSEKQKLDDKNQKEIEDQNRLREIFGGSFFLGDSSSGKKGHQSLAVNRWKRAYEFVRRTNEMKRQALTTPLANGARMHGHAFGILSIESELRRSLFDLLYNEYPPLSYIVCLPSVSFCGL</sequence>
<proteinExistence type="predicted"/>
<name>A0ABD3HZU0_9MARC</name>
<organism evidence="1 2">
    <name type="scientific">Riccia sorocarpa</name>
    <dbReference type="NCBI Taxonomy" id="122646"/>
    <lineage>
        <taxon>Eukaryota</taxon>
        <taxon>Viridiplantae</taxon>
        <taxon>Streptophyta</taxon>
        <taxon>Embryophyta</taxon>
        <taxon>Marchantiophyta</taxon>
        <taxon>Marchantiopsida</taxon>
        <taxon>Marchantiidae</taxon>
        <taxon>Marchantiales</taxon>
        <taxon>Ricciaceae</taxon>
        <taxon>Riccia</taxon>
    </lineage>
</organism>
<gene>
    <name evidence="1" type="ORF">R1sor_010562</name>
</gene>
<dbReference type="Proteomes" id="UP001633002">
    <property type="component" value="Unassembled WGS sequence"/>
</dbReference>
<dbReference type="EMBL" id="JBJQOH010000002">
    <property type="protein sequence ID" value="KAL3696486.1"/>
    <property type="molecule type" value="Genomic_DNA"/>
</dbReference>
<keyword evidence="2" id="KW-1185">Reference proteome</keyword>